<accession>A0ACD5ZDY0</accession>
<evidence type="ECO:0000313" key="2">
    <source>
        <dbReference type="Proteomes" id="UP001732700"/>
    </source>
</evidence>
<reference evidence="1" key="2">
    <citation type="submission" date="2025-09" db="UniProtKB">
        <authorList>
            <consortium name="EnsemblPlants"/>
        </authorList>
    </citation>
    <scope>IDENTIFICATION</scope>
</reference>
<dbReference type="Proteomes" id="UP001732700">
    <property type="component" value="Chromosome 6C"/>
</dbReference>
<proteinExistence type="predicted"/>
<dbReference type="EnsemblPlants" id="AVESA.00010b.r2.6CG1139840.1">
    <property type="protein sequence ID" value="AVESA.00010b.r2.6CG1139840.1.CDS"/>
    <property type="gene ID" value="AVESA.00010b.r2.6CG1139840"/>
</dbReference>
<organism evidence="1 2">
    <name type="scientific">Avena sativa</name>
    <name type="common">Oat</name>
    <dbReference type="NCBI Taxonomy" id="4498"/>
    <lineage>
        <taxon>Eukaryota</taxon>
        <taxon>Viridiplantae</taxon>
        <taxon>Streptophyta</taxon>
        <taxon>Embryophyta</taxon>
        <taxon>Tracheophyta</taxon>
        <taxon>Spermatophyta</taxon>
        <taxon>Magnoliopsida</taxon>
        <taxon>Liliopsida</taxon>
        <taxon>Poales</taxon>
        <taxon>Poaceae</taxon>
        <taxon>BOP clade</taxon>
        <taxon>Pooideae</taxon>
        <taxon>Poodae</taxon>
        <taxon>Poeae</taxon>
        <taxon>Poeae Chloroplast Group 1 (Aveneae type)</taxon>
        <taxon>Aveninae</taxon>
        <taxon>Avena</taxon>
    </lineage>
</organism>
<sequence length="376" mass="43398">MGNFRRHNHETGMVHSHKSQRPRRKFITSDDDDDDYTDKDYSVEDEPNQLVLYDPHIKHHKQRKTKHHKQREVHFTEPIDHSTPLQQRFPKARHGHTKILPSIGYYTVQCANCFKWRIVPTKEKYEELRETISEELFVCARASEWNRVLSCDEAEDMSQNTDMVWAIDKPEIPQPPPGWDREVRIRGEGCSKFADVYYTSPSGTTLRSMVEIGRYLAENPYYIQQGVNLSQFSMLTPQPLQEDYIRKRNYSATRQLREPYLEQPVEVCPLACAPPPTREELLRMGTSASNPVDLDESEVYDAPPLRTRERTPWQASPSSSEHTRSTLTAASSSGGPKKRTLRQVSSSRRRPAPPPSWSYSGPQPHGSSSDIEHVEL</sequence>
<name>A0ACD5ZDY0_AVESA</name>
<reference evidence="1" key="1">
    <citation type="submission" date="2021-05" db="EMBL/GenBank/DDBJ databases">
        <authorList>
            <person name="Scholz U."/>
            <person name="Mascher M."/>
            <person name="Fiebig A."/>
        </authorList>
    </citation>
    <scope>NUCLEOTIDE SEQUENCE [LARGE SCALE GENOMIC DNA]</scope>
</reference>
<keyword evidence="2" id="KW-1185">Reference proteome</keyword>
<protein>
    <submittedName>
        <fullName evidence="1">Uncharacterized protein</fullName>
    </submittedName>
</protein>
<evidence type="ECO:0000313" key="1">
    <source>
        <dbReference type="EnsemblPlants" id="AVESA.00010b.r2.6CG1139840.1.CDS"/>
    </source>
</evidence>